<evidence type="ECO:0000256" key="1">
    <source>
        <dbReference type="SAM" id="MobiDB-lite"/>
    </source>
</evidence>
<feature type="region of interest" description="Disordered" evidence="1">
    <location>
        <begin position="29"/>
        <end position="63"/>
    </location>
</feature>
<dbReference type="EMBL" id="HE971709">
    <property type="protein sequence ID" value="CCK30526.1"/>
    <property type="molecule type" value="Genomic_DNA"/>
</dbReference>
<reference evidence="2 3" key="1">
    <citation type="journal article" date="2012" name="J. Bacteriol.">
        <title>Genome sequence of the bacterium Streptomyces davawensis JCM 4913 and heterologous production of the unique antibiotic roseoflavin.</title>
        <authorList>
            <person name="Jankowitsch F."/>
            <person name="Schwarz J."/>
            <person name="Ruckert C."/>
            <person name="Gust B."/>
            <person name="Szczepanowski R."/>
            <person name="Blom J."/>
            <person name="Pelzer S."/>
            <person name="Kalinowski J."/>
            <person name="Mack M."/>
        </authorList>
    </citation>
    <scope>NUCLEOTIDE SEQUENCE [LARGE SCALE GENOMIC DNA]</scope>
    <source>
        <strain evidence="3">DSM 101723 / JCM 4913 / KCC S-0913 / 768</strain>
    </source>
</reference>
<gene>
    <name evidence="2" type="ORF">BN159_6147</name>
</gene>
<name>K4R2L2_STRDJ</name>
<protein>
    <submittedName>
        <fullName evidence="2">Putative secreted protein</fullName>
    </submittedName>
</protein>
<feature type="compositionally biased region" description="Low complexity" evidence="1">
    <location>
        <begin position="38"/>
        <end position="54"/>
    </location>
</feature>
<accession>K4R2L2</accession>
<dbReference type="eggNOG" id="ENOG5031JN6">
    <property type="taxonomic scope" value="Bacteria"/>
</dbReference>
<organism evidence="2 3">
    <name type="scientific">Streptomyces davaonensis (strain DSM 101723 / JCM 4913 / KCC S-0913 / 768)</name>
    <dbReference type="NCBI Taxonomy" id="1214101"/>
    <lineage>
        <taxon>Bacteria</taxon>
        <taxon>Bacillati</taxon>
        <taxon>Actinomycetota</taxon>
        <taxon>Actinomycetes</taxon>
        <taxon>Kitasatosporales</taxon>
        <taxon>Streptomycetaceae</taxon>
        <taxon>Streptomyces</taxon>
    </lineage>
</organism>
<proteinExistence type="predicted"/>
<evidence type="ECO:0000313" key="2">
    <source>
        <dbReference type="EMBL" id="CCK30526.1"/>
    </source>
</evidence>
<dbReference type="Proteomes" id="UP000008043">
    <property type="component" value="Chromosome"/>
</dbReference>
<evidence type="ECO:0000313" key="3">
    <source>
        <dbReference type="Proteomes" id="UP000008043"/>
    </source>
</evidence>
<dbReference type="HOGENOM" id="CLU_946353_0_0_11"/>
<dbReference type="PROSITE" id="PS51257">
    <property type="entry name" value="PROKAR_LIPOPROTEIN"/>
    <property type="match status" value="1"/>
</dbReference>
<keyword evidence="3" id="KW-1185">Reference proteome</keyword>
<dbReference type="PATRIC" id="fig|1214101.3.peg.6230"/>
<dbReference type="STRING" id="1214101.BN159_6147"/>
<sequence>MGGRGVRLMGAVAVTGVVVGVLGGCSGGEEEPQGGASGASVSSSASASASVSSAPPTTPGGVLDAAEEAMRGESGWTFAVEGEEGLDLSGGGSEATYSATVQRTGKPEALHASGTVVSKGSSTPEEVFVVDGVGHVREGDGAWESGDVSDPEIANKVEDPVDALDVFRAYAEGGERIDVAREGGDITLRVEVPSGKLSDERPALAKAVREVRPTIEQLREGGVTATDSEIALTRLTDVLVLDGDSYRIKSHRFSFGFTIPYQGQQITYRQEVEEANRGVFAGDITLPDSVA</sequence>
<dbReference type="KEGG" id="sdv:BN159_6147"/>
<dbReference type="AlphaFoldDB" id="K4R2L2"/>